<feature type="signal peptide" evidence="1">
    <location>
        <begin position="1"/>
        <end position="20"/>
    </location>
</feature>
<name>A0ABT4T8J7_9ACTN</name>
<accession>A0ABT4T8J7</accession>
<dbReference type="PROSITE" id="PS50022">
    <property type="entry name" value="FA58C_3"/>
    <property type="match status" value="1"/>
</dbReference>
<dbReference type="InterPro" id="IPR000421">
    <property type="entry name" value="FA58C"/>
</dbReference>
<keyword evidence="1" id="KW-0732">Signal</keyword>
<keyword evidence="4" id="KW-1185">Reference proteome</keyword>
<sequence length="301" mass="31724">MRHLTAALAAAALTLTTAAAWDPAPAPTPEPPPAVLMKVKPGSAKGSGKLTPVAGADRIVALLGADPSCPARVDIGLRSDAKKARYATMDMEIDRPLTASRTMLTSYLPPGYEVRTKLLVTPPPGTAEGSYELRLRTPSQTVKVPVEVVSVDSLDNGGNHALRRPVTASSQHANANYPACSIVDGDRSSSGWAGGNGWNDATSRSWPDTVAVELGGARQISRVDLYTLDSERYPAARYGLRDWDVQARVAGQWQTVAQVRGNIAGAVQSGFAAVTADAVRIVALASNGANDYTRIVEVEVR</sequence>
<dbReference type="InterPro" id="IPR008979">
    <property type="entry name" value="Galactose-bd-like_sf"/>
</dbReference>
<organism evidence="3 4">
    <name type="scientific">Nonomuraea ferruginea</name>
    <dbReference type="NCBI Taxonomy" id="46174"/>
    <lineage>
        <taxon>Bacteria</taxon>
        <taxon>Bacillati</taxon>
        <taxon>Actinomycetota</taxon>
        <taxon>Actinomycetes</taxon>
        <taxon>Streptosporangiales</taxon>
        <taxon>Streptosporangiaceae</taxon>
        <taxon>Nonomuraea</taxon>
    </lineage>
</organism>
<evidence type="ECO:0000313" key="3">
    <source>
        <dbReference type="EMBL" id="MDA0645604.1"/>
    </source>
</evidence>
<feature type="domain" description="F5/8 type C" evidence="2">
    <location>
        <begin position="149"/>
        <end position="301"/>
    </location>
</feature>
<evidence type="ECO:0000313" key="4">
    <source>
        <dbReference type="Proteomes" id="UP001212498"/>
    </source>
</evidence>
<reference evidence="3 4" key="1">
    <citation type="submission" date="2022-11" db="EMBL/GenBank/DDBJ databases">
        <title>Nonomuraea corallina sp. nov., a new species of the genus Nonomuraea isolated from sea side sediment in Thai sea.</title>
        <authorList>
            <person name="Ngamcharungchit C."/>
            <person name="Matsumoto A."/>
            <person name="Suriyachadkun C."/>
            <person name="Panbangred W."/>
            <person name="Inahashi Y."/>
            <person name="Intra B."/>
        </authorList>
    </citation>
    <scope>NUCLEOTIDE SEQUENCE [LARGE SCALE GENOMIC DNA]</scope>
    <source>
        <strain evidence="3 4">DSM 43553</strain>
    </source>
</reference>
<feature type="chain" id="PRO_5045840197" evidence="1">
    <location>
        <begin position="21"/>
        <end position="301"/>
    </location>
</feature>
<dbReference type="RefSeq" id="WP_271279189.1">
    <property type="nucleotide sequence ID" value="NZ_BAABFD010000034.1"/>
</dbReference>
<dbReference type="Gene3D" id="2.60.120.260">
    <property type="entry name" value="Galactose-binding domain-like"/>
    <property type="match status" value="1"/>
</dbReference>
<gene>
    <name evidence="3" type="ORF">OUY24_33680</name>
</gene>
<dbReference type="Pfam" id="PF00754">
    <property type="entry name" value="F5_F8_type_C"/>
    <property type="match status" value="1"/>
</dbReference>
<comment type="caution">
    <text evidence="3">The sequence shown here is derived from an EMBL/GenBank/DDBJ whole genome shotgun (WGS) entry which is preliminary data.</text>
</comment>
<evidence type="ECO:0000256" key="1">
    <source>
        <dbReference type="SAM" id="SignalP"/>
    </source>
</evidence>
<proteinExistence type="predicted"/>
<dbReference type="EMBL" id="JAPNUD010000146">
    <property type="protein sequence ID" value="MDA0645604.1"/>
    <property type="molecule type" value="Genomic_DNA"/>
</dbReference>
<dbReference type="Proteomes" id="UP001212498">
    <property type="component" value="Unassembled WGS sequence"/>
</dbReference>
<protein>
    <submittedName>
        <fullName evidence="3">Discoidin domain-containing protein</fullName>
    </submittedName>
</protein>
<evidence type="ECO:0000259" key="2">
    <source>
        <dbReference type="PROSITE" id="PS50022"/>
    </source>
</evidence>
<dbReference type="SUPFAM" id="SSF49785">
    <property type="entry name" value="Galactose-binding domain-like"/>
    <property type="match status" value="1"/>
</dbReference>